<sequence length="158" mass="18626">MGLKPMKTWSLMTQALRIRFGVEKHEGLEQGQLNVKFMESLMVDESPKTSKEVPCCIMSKKNIEIKEKERVEEMERLVERSCNFDSISILSKESEHFEYSKEQESELENSERVKENECSIEKQESEKKSNELKNRRQRKEDKEGAWYLSGRLTNEPIC</sequence>
<protein>
    <submittedName>
        <fullName evidence="1">Uncharacterized protein</fullName>
    </submittedName>
</protein>
<keyword evidence="2" id="KW-1185">Reference proteome</keyword>
<organism evidence="1 2">
    <name type="scientific">Catharanthus roseus</name>
    <name type="common">Madagascar periwinkle</name>
    <name type="synonym">Vinca rosea</name>
    <dbReference type="NCBI Taxonomy" id="4058"/>
    <lineage>
        <taxon>Eukaryota</taxon>
        <taxon>Viridiplantae</taxon>
        <taxon>Streptophyta</taxon>
        <taxon>Embryophyta</taxon>
        <taxon>Tracheophyta</taxon>
        <taxon>Spermatophyta</taxon>
        <taxon>Magnoliopsida</taxon>
        <taxon>eudicotyledons</taxon>
        <taxon>Gunneridae</taxon>
        <taxon>Pentapetalae</taxon>
        <taxon>asterids</taxon>
        <taxon>lamiids</taxon>
        <taxon>Gentianales</taxon>
        <taxon>Apocynaceae</taxon>
        <taxon>Rauvolfioideae</taxon>
        <taxon>Vinceae</taxon>
        <taxon>Catharanthinae</taxon>
        <taxon>Catharanthus</taxon>
    </lineage>
</organism>
<accession>A0ACC0B6X8</accession>
<dbReference type="Proteomes" id="UP001060085">
    <property type="component" value="Linkage Group LG04"/>
</dbReference>
<evidence type="ECO:0000313" key="1">
    <source>
        <dbReference type="EMBL" id="KAI5668332.1"/>
    </source>
</evidence>
<reference evidence="2" key="1">
    <citation type="journal article" date="2023" name="Nat. Plants">
        <title>Single-cell RNA sequencing provides a high-resolution roadmap for understanding the multicellular compartmentation of specialized metabolism.</title>
        <authorList>
            <person name="Sun S."/>
            <person name="Shen X."/>
            <person name="Li Y."/>
            <person name="Li Y."/>
            <person name="Wang S."/>
            <person name="Li R."/>
            <person name="Zhang H."/>
            <person name="Shen G."/>
            <person name="Guo B."/>
            <person name="Wei J."/>
            <person name="Xu J."/>
            <person name="St-Pierre B."/>
            <person name="Chen S."/>
            <person name="Sun C."/>
        </authorList>
    </citation>
    <scope>NUCLEOTIDE SEQUENCE [LARGE SCALE GENOMIC DNA]</scope>
</reference>
<gene>
    <name evidence="1" type="ORF">M9H77_18185</name>
</gene>
<name>A0ACC0B6X8_CATRO</name>
<dbReference type="EMBL" id="CM044704">
    <property type="protein sequence ID" value="KAI5668332.1"/>
    <property type="molecule type" value="Genomic_DNA"/>
</dbReference>
<proteinExistence type="predicted"/>
<comment type="caution">
    <text evidence="1">The sequence shown here is derived from an EMBL/GenBank/DDBJ whole genome shotgun (WGS) entry which is preliminary data.</text>
</comment>
<evidence type="ECO:0000313" key="2">
    <source>
        <dbReference type="Proteomes" id="UP001060085"/>
    </source>
</evidence>